<dbReference type="EMBL" id="PYAL01000008">
    <property type="protein sequence ID" value="RXN84503.1"/>
    <property type="molecule type" value="Genomic_DNA"/>
</dbReference>
<dbReference type="GO" id="GO:0008999">
    <property type="term" value="F:protein-N-terminal-alanine acetyltransferase activity"/>
    <property type="evidence" value="ECO:0007669"/>
    <property type="project" value="TreeGrafter"/>
</dbReference>
<evidence type="ECO:0000256" key="1">
    <source>
        <dbReference type="SAM" id="MobiDB-lite"/>
    </source>
</evidence>
<comment type="caution">
    <text evidence="3">The sequence shown here is derived from an EMBL/GenBank/DDBJ whole genome shotgun (WGS) entry which is preliminary data.</text>
</comment>
<name>A0A4Q1HE04_9BURK</name>
<dbReference type="Pfam" id="PF13302">
    <property type="entry name" value="Acetyltransf_3"/>
    <property type="match status" value="1"/>
</dbReference>
<feature type="region of interest" description="Disordered" evidence="1">
    <location>
        <begin position="222"/>
        <end position="255"/>
    </location>
</feature>
<dbReference type="Gene3D" id="3.40.630.30">
    <property type="match status" value="1"/>
</dbReference>
<dbReference type="Proteomes" id="UP000290849">
    <property type="component" value="Unassembled WGS sequence"/>
</dbReference>
<dbReference type="GO" id="GO:1990189">
    <property type="term" value="F:protein N-terminal-serine acetyltransferase activity"/>
    <property type="evidence" value="ECO:0007669"/>
    <property type="project" value="TreeGrafter"/>
</dbReference>
<sequence>MASRTNEYGQPIGPPLPDWSPPAEPAGVTLQGRHCRLEPLDAERHAADLHAAYQAAPDGRDWTYLSVERPATLEDFKRYAANAARSRDPRHYAVIDLRTDKAVGTLALMRITPAAGVIEVGHVTFSPLLKRTPISTEAQYLLMAYVFDQLGYRRYEWKCDSLNAPSRAAADRLGFTFEGIFRQLVVYMGRSRDTAWFSIIDAEWPLLKQAFEAWLAPENHDAQGQQRRSLSAVREERRAAMDGQPTADGQARLKA</sequence>
<dbReference type="PANTHER" id="PTHR43441:SF2">
    <property type="entry name" value="FAMILY ACETYLTRANSFERASE, PUTATIVE (AFU_ORTHOLOGUE AFUA_7G00850)-RELATED"/>
    <property type="match status" value="1"/>
</dbReference>
<dbReference type="InterPro" id="IPR000182">
    <property type="entry name" value="GNAT_dom"/>
</dbReference>
<keyword evidence="3" id="KW-0808">Transferase</keyword>
<evidence type="ECO:0000313" key="4">
    <source>
        <dbReference type="Proteomes" id="UP000290849"/>
    </source>
</evidence>
<reference evidence="3 4" key="1">
    <citation type="journal article" date="2017" name="Int. J. Syst. Evol. Microbiol.">
        <title>Achromobacter aloeverae sp. nov., isolated from the root of Aloe vera (L.) Burm.f.</title>
        <authorList>
            <person name="Kuncharoen N."/>
            <person name="Muramatsu Y."/>
            <person name="Shibata C."/>
            <person name="Kamakura Y."/>
            <person name="Nakagawa Y."/>
            <person name="Tanasupawat S."/>
        </authorList>
    </citation>
    <scope>NUCLEOTIDE SEQUENCE [LARGE SCALE GENOMIC DNA]</scope>
    <source>
        <strain evidence="3 4">AVA-1</strain>
    </source>
</reference>
<accession>A0A4Q1HE04</accession>
<feature type="compositionally biased region" description="Pro residues" evidence="1">
    <location>
        <begin position="12"/>
        <end position="24"/>
    </location>
</feature>
<dbReference type="OrthoDB" id="5295305at2"/>
<dbReference type="PROSITE" id="PS51186">
    <property type="entry name" value="GNAT"/>
    <property type="match status" value="1"/>
</dbReference>
<dbReference type="RefSeq" id="WP_129153315.1">
    <property type="nucleotide sequence ID" value="NZ_JBHSDO010000018.1"/>
</dbReference>
<feature type="domain" description="N-acetyltransferase" evidence="2">
    <location>
        <begin position="35"/>
        <end position="193"/>
    </location>
</feature>
<dbReference type="InterPro" id="IPR051908">
    <property type="entry name" value="Ribosomal_N-acetyltransferase"/>
</dbReference>
<dbReference type="InterPro" id="IPR016181">
    <property type="entry name" value="Acyl_CoA_acyltransferase"/>
</dbReference>
<organism evidence="3 4">
    <name type="scientific">Achromobacter aloeverae</name>
    <dbReference type="NCBI Taxonomy" id="1750518"/>
    <lineage>
        <taxon>Bacteria</taxon>
        <taxon>Pseudomonadati</taxon>
        <taxon>Pseudomonadota</taxon>
        <taxon>Betaproteobacteria</taxon>
        <taxon>Burkholderiales</taxon>
        <taxon>Alcaligenaceae</taxon>
        <taxon>Achromobacter</taxon>
    </lineage>
</organism>
<evidence type="ECO:0000259" key="2">
    <source>
        <dbReference type="PROSITE" id="PS51186"/>
    </source>
</evidence>
<feature type="region of interest" description="Disordered" evidence="1">
    <location>
        <begin position="1"/>
        <end position="26"/>
    </location>
</feature>
<proteinExistence type="predicted"/>
<keyword evidence="4" id="KW-1185">Reference proteome</keyword>
<dbReference type="SUPFAM" id="SSF55729">
    <property type="entry name" value="Acyl-CoA N-acyltransferases (Nat)"/>
    <property type="match status" value="1"/>
</dbReference>
<dbReference type="FunFam" id="3.40.630.30:FF:000047">
    <property type="entry name" value="Acetyltransferase, GNAT family"/>
    <property type="match status" value="1"/>
</dbReference>
<dbReference type="AlphaFoldDB" id="A0A4Q1HE04"/>
<dbReference type="PANTHER" id="PTHR43441">
    <property type="entry name" value="RIBOSOMAL-PROTEIN-SERINE ACETYLTRANSFERASE"/>
    <property type="match status" value="1"/>
</dbReference>
<gene>
    <name evidence="3" type="ORF">C7R54_24300</name>
</gene>
<evidence type="ECO:0000313" key="3">
    <source>
        <dbReference type="EMBL" id="RXN84503.1"/>
    </source>
</evidence>
<protein>
    <submittedName>
        <fullName evidence="3">GNAT family N-acetyltransferase</fullName>
    </submittedName>
</protein>